<keyword evidence="1" id="KW-0472">Membrane</keyword>
<keyword evidence="3" id="KW-1185">Reference proteome</keyword>
<dbReference type="EMBL" id="CP009654">
    <property type="protein sequence ID" value="APC96639.1"/>
    <property type="molecule type" value="Genomic_DNA"/>
</dbReference>
<evidence type="ECO:0000256" key="1">
    <source>
        <dbReference type="SAM" id="Phobius"/>
    </source>
</evidence>
<organism evidence="2 3">
    <name type="scientific">Francisella frigiditurris</name>
    <dbReference type="NCBI Taxonomy" id="1542390"/>
    <lineage>
        <taxon>Bacteria</taxon>
        <taxon>Pseudomonadati</taxon>
        <taxon>Pseudomonadota</taxon>
        <taxon>Gammaproteobacteria</taxon>
        <taxon>Thiotrichales</taxon>
        <taxon>Francisellaceae</taxon>
        <taxon>Francisella</taxon>
    </lineage>
</organism>
<feature type="transmembrane region" description="Helical" evidence="1">
    <location>
        <begin position="238"/>
        <end position="259"/>
    </location>
</feature>
<keyword evidence="1" id="KW-0812">Transmembrane</keyword>
<dbReference type="AlphaFoldDB" id="A0A1J0KSE8"/>
<dbReference type="STRING" id="1542390.KX01_1299"/>
<evidence type="ECO:0000313" key="3">
    <source>
        <dbReference type="Proteomes" id="UP000182521"/>
    </source>
</evidence>
<name>A0A1J0KSE8_9GAMM</name>
<evidence type="ECO:0000313" key="2">
    <source>
        <dbReference type="EMBL" id="APC96639.1"/>
    </source>
</evidence>
<reference evidence="3" key="1">
    <citation type="submission" date="2014-10" db="EMBL/GenBank/DDBJ databases">
        <authorList>
            <person name="Kuske C.R."/>
            <person name="Challacombe J.F."/>
            <person name="Daligault H.E."/>
            <person name="Davenport K.W."/>
            <person name="Johnson S.L."/>
            <person name="Siddaramappa S."/>
            <person name="Petersen J.M."/>
        </authorList>
    </citation>
    <scope>NUCLEOTIDE SEQUENCE [LARGE SCALE GENOMIC DNA]</scope>
    <source>
        <strain evidence="3">CA97-1460</strain>
    </source>
</reference>
<accession>A0A1J0KSE8</accession>
<protein>
    <submittedName>
        <fullName evidence="2">Uncharacterized protein</fullName>
    </submittedName>
</protein>
<dbReference type="KEGG" id="frc:KX01_1299"/>
<dbReference type="Proteomes" id="UP000182521">
    <property type="component" value="Chromosome"/>
</dbReference>
<keyword evidence="1" id="KW-1133">Transmembrane helix</keyword>
<sequence>MIYFSAILFLFCFFFLVSLFFFRKRINRFFKRKKILKQRKKQFSVISVSNRRFVSTFKKIDIISLMFVNKAFIKSRKNILIERKGIYFFEENNVGFIILCGDFSQKYLRKCITKILRRRIILIDSITILSELPKQKLLKKICKFKIFSKREFYIILDKKVIGGAYAFRDSNNLSHALLKISAEYGSKEVEKFYLIKDKLGSFINGKFSILYDSLPTYIENIKKISINRPIKKRRIIELFYIILLVANIILLPFMFYSAYVSSKYDFVYGRDVLYPDSIYPRYLIVTFKQSVVRDYLNDFFLTDDDNNIKLIFLLDTIARKYHSSLFKELETNYHIPNYALSYIYNNGLSETIIPFLKKNNYHFNKIKSNFDVNSLFFLFKNLDLININDLEKITQAQINNLNYYCENYRIIKNKDLYGKDIFVQSLFKTRPISKNISDKDLEYFCTSGTRDFFYEMIESLSNINGSFFDYISFFNKQISIKLKNAKEVNDSVYILNAILRKKILNTDIVLFKDGAHIDLSTDLNTLKTSLLQEFTKEFAVENINELSIQLRRLYPLIDGKNREIINSFYESLLEDYTDKYVSAYMEIYYSLSKNKFNNITPENVDDVIKRLDLFFVNKRIKTFDVLEYIKENTFFNEHEIIGKLERDIFVDKINFIFKEDNTQINQKNFEEAIKDFRSFDINNEENRKLNFCETRESQSNVCNVLISINDYLYDLNQFSRFKKNVSIFNQYIITNFHGDFGKKQLENLSSFDIDIFNKININKYENNELIEKYYQSNIELYNKLSLLKNLIYKDGIPKPIDVEVSMNNSLPEDVLFIGLVIDGEEYNIFNRTVDSFTIAIPWNKNIVIKMIIKLNNGEYLTKSFDGDISIMQLLSMSKDDGDNNYIWEFSRSRKEDVNVRLNIKSKALELISNIKNMVRNSI</sequence>
<feature type="transmembrane region" description="Helical" evidence="1">
    <location>
        <begin position="6"/>
        <end position="22"/>
    </location>
</feature>
<proteinExistence type="predicted"/>
<gene>
    <name evidence="2" type="ORF">KX01_1299</name>
</gene>